<evidence type="ECO:0000256" key="7">
    <source>
        <dbReference type="ARBA" id="ARBA00023136"/>
    </source>
</evidence>
<feature type="transmembrane region" description="Helical" evidence="8">
    <location>
        <begin position="268"/>
        <end position="288"/>
    </location>
</feature>
<evidence type="ECO:0000256" key="2">
    <source>
        <dbReference type="ARBA" id="ARBA00022448"/>
    </source>
</evidence>
<feature type="transmembrane region" description="Helical" evidence="8">
    <location>
        <begin position="423"/>
        <end position="443"/>
    </location>
</feature>
<evidence type="ECO:0000256" key="1">
    <source>
        <dbReference type="ARBA" id="ARBA00004429"/>
    </source>
</evidence>
<feature type="transmembrane region" description="Helical" evidence="8">
    <location>
        <begin position="226"/>
        <end position="248"/>
    </location>
</feature>
<feature type="transmembrane region" description="Helical" evidence="8">
    <location>
        <begin position="159"/>
        <end position="176"/>
    </location>
</feature>
<comment type="subcellular location">
    <subcellularLocation>
        <location evidence="1">Cell inner membrane</location>
        <topology evidence="1">Multi-pass membrane protein</topology>
    </subcellularLocation>
</comment>
<reference evidence="9 10" key="1">
    <citation type="submission" date="2016-04" db="EMBL/GenBank/DDBJ databases">
        <authorList>
            <consortium name="Pathogen Informatics"/>
        </authorList>
    </citation>
    <scope>NUCLEOTIDE SEQUENCE [LARGE SCALE GENOMIC DNA]</scope>
    <source>
        <strain evidence="10">k480</strain>
    </source>
</reference>
<protein>
    <submittedName>
        <fullName evidence="9">Serine transporter</fullName>
    </submittedName>
</protein>
<keyword evidence="7 8" id="KW-0472">Membrane</keyword>
<evidence type="ECO:0000313" key="10">
    <source>
        <dbReference type="Proteomes" id="UP000077826"/>
    </source>
</evidence>
<keyword evidence="3" id="KW-1003">Cell membrane</keyword>
<keyword evidence="6 8" id="KW-1133">Transmembrane helix</keyword>
<feature type="transmembrane region" description="Helical" evidence="8">
    <location>
        <begin position="360"/>
        <end position="381"/>
    </location>
</feature>
<evidence type="ECO:0000256" key="5">
    <source>
        <dbReference type="ARBA" id="ARBA00022692"/>
    </source>
</evidence>
<dbReference type="PANTHER" id="PTHR35334:SF5">
    <property type="entry name" value="INNER MEMBRANE TRANSPORT PROTEIN YHJV"/>
    <property type="match status" value="1"/>
</dbReference>
<feature type="transmembrane region" description="Helical" evidence="8">
    <location>
        <begin position="116"/>
        <end position="139"/>
    </location>
</feature>
<dbReference type="GO" id="GO:0005886">
    <property type="term" value="C:plasma membrane"/>
    <property type="evidence" value="ECO:0007669"/>
    <property type="project" value="UniProtKB-SubCell"/>
</dbReference>
<feature type="transmembrane region" description="Helical" evidence="8">
    <location>
        <begin position="41"/>
        <end position="61"/>
    </location>
</feature>
<feature type="transmembrane region" description="Helical" evidence="8">
    <location>
        <begin position="67"/>
        <end position="85"/>
    </location>
</feature>
<dbReference type="Proteomes" id="UP000077826">
    <property type="component" value="Unassembled WGS sequence"/>
</dbReference>
<evidence type="ECO:0000256" key="3">
    <source>
        <dbReference type="ARBA" id="ARBA00022475"/>
    </source>
</evidence>
<name>A0AAX2BBS7_KLEPN</name>
<feature type="transmembrane region" description="Helical" evidence="8">
    <location>
        <begin position="393"/>
        <end position="411"/>
    </location>
</feature>
<evidence type="ECO:0000256" key="6">
    <source>
        <dbReference type="ARBA" id="ARBA00022989"/>
    </source>
</evidence>
<dbReference type="InterPro" id="IPR018227">
    <property type="entry name" value="Amino_acid_transport_2"/>
</dbReference>
<keyword evidence="5 8" id="KW-0812">Transmembrane</keyword>
<dbReference type="EMBL" id="FLDK01000028">
    <property type="protein sequence ID" value="SAU02219.1"/>
    <property type="molecule type" value="Genomic_DNA"/>
</dbReference>
<dbReference type="PANTHER" id="PTHR35334">
    <property type="entry name" value="SERINE TRANSPORTER"/>
    <property type="match status" value="1"/>
</dbReference>
<feature type="transmembrane region" description="Helical" evidence="8">
    <location>
        <begin position="318"/>
        <end position="339"/>
    </location>
</feature>
<feature type="transmembrane region" description="Helical" evidence="8">
    <location>
        <begin position="188"/>
        <end position="206"/>
    </location>
</feature>
<dbReference type="GO" id="GO:0003333">
    <property type="term" value="P:amino acid transmembrane transport"/>
    <property type="evidence" value="ECO:0007669"/>
    <property type="project" value="InterPro"/>
</dbReference>
<evidence type="ECO:0000313" key="9">
    <source>
        <dbReference type="EMBL" id="SAU02219.1"/>
    </source>
</evidence>
<sequence>MVKLKRRCLLFNLHNGNIMNNISEISERVALNKIPFTSYDAGWVILCIGMAIGGGIIFLPVQIGLKGIWVFTLSVLIAYPALYMMQSLYLKTLSQSPECKDYSGVITFYLGKNWGFFLGVAYFIMLLKGMLTYSLAATFDSASYLQTFGISSDKLSDNWWYGLVVLALLVSIAAQGEKLLFKVSGPMVLVKLAVVVLLGLVMIPHWDMRNISNLPPFGELLVGTVLTLPFTLFSILFVQILSPMNVAFRKVEPDPQIATLRALRVSRIAYGILVCAVLFFAFSFTFSLSHEQATEAAQNNISAMAIVAKVIPGEVVRIMSVLLNIFAIVTAFFGIFLGFQEAMKGIVMNILSRFVDEKSINETGVSIGVSIFIVLLLWVWVLTHFPILLLQQIGAPVYGIVSCIIPCYLVFKVTQLRKYYSWRVLFISATGVLLCLSPFFKLFE</sequence>
<accession>A0AAX2BBS7</accession>
<organism evidence="9 10">
    <name type="scientific">Klebsiella pneumoniae</name>
    <dbReference type="NCBI Taxonomy" id="573"/>
    <lineage>
        <taxon>Bacteria</taxon>
        <taxon>Pseudomonadati</taxon>
        <taxon>Pseudomonadota</taxon>
        <taxon>Gammaproteobacteria</taxon>
        <taxon>Enterobacterales</taxon>
        <taxon>Enterobacteriaceae</taxon>
        <taxon>Klebsiella/Raoultella group</taxon>
        <taxon>Klebsiella</taxon>
        <taxon>Klebsiella pneumoniae complex</taxon>
    </lineage>
</organism>
<evidence type="ECO:0000256" key="8">
    <source>
        <dbReference type="SAM" id="Phobius"/>
    </source>
</evidence>
<gene>
    <name evidence="9" type="primary">yhjV</name>
    <name evidence="9" type="ORF">SAMEA2273558_05403</name>
</gene>
<comment type="caution">
    <text evidence="9">The sequence shown here is derived from an EMBL/GenBank/DDBJ whole genome shotgun (WGS) entry which is preliminary data.</text>
</comment>
<proteinExistence type="predicted"/>
<dbReference type="AlphaFoldDB" id="A0AAX2BBS7"/>
<keyword evidence="4" id="KW-0997">Cell inner membrane</keyword>
<evidence type="ECO:0000256" key="4">
    <source>
        <dbReference type="ARBA" id="ARBA00022519"/>
    </source>
</evidence>
<dbReference type="Gene3D" id="1.20.1740.10">
    <property type="entry name" value="Amino acid/polyamine transporter I"/>
    <property type="match status" value="1"/>
</dbReference>
<keyword evidence="2" id="KW-0813">Transport</keyword>